<evidence type="ECO:0000256" key="11">
    <source>
        <dbReference type="ARBA" id="ARBA00044456"/>
    </source>
</evidence>
<feature type="active site" description="Proton donor" evidence="12">
    <location>
        <position position="352"/>
    </location>
</feature>
<evidence type="ECO:0000256" key="6">
    <source>
        <dbReference type="ARBA" id="ARBA00022824"/>
    </source>
</evidence>
<feature type="transmembrane region" description="Helical" evidence="14">
    <location>
        <begin position="317"/>
        <end position="343"/>
    </location>
</feature>
<keyword evidence="2 14" id="KW-0645">Protease</keyword>
<comment type="cofactor">
    <cofactor evidence="13 14">
        <name>Zn(2+)</name>
        <dbReference type="ChEBI" id="CHEBI:29105"/>
    </cofactor>
    <text evidence="13 14">Binds 1 zinc ion per subunit.</text>
</comment>
<dbReference type="InterPro" id="IPR027057">
    <property type="entry name" value="CAXX_Prtase_1"/>
</dbReference>
<evidence type="ECO:0000256" key="7">
    <source>
        <dbReference type="ARBA" id="ARBA00022833"/>
    </source>
</evidence>
<dbReference type="GO" id="GO:0071586">
    <property type="term" value="P:CAAX-box protein processing"/>
    <property type="evidence" value="ECO:0007669"/>
    <property type="project" value="UniProtKB-UniRule"/>
</dbReference>
<keyword evidence="4 13" id="KW-0479">Metal-binding</keyword>
<dbReference type="Gene3D" id="3.30.2010.10">
    <property type="entry name" value="Metalloproteases ('zincins'), catalytic domain"/>
    <property type="match status" value="1"/>
</dbReference>
<dbReference type="Proteomes" id="UP000037510">
    <property type="component" value="Unassembled WGS sequence"/>
</dbReference>
<dbReference type="GO" id="GO:0005789">
    <property type="term" value="C:endoplasmic reticulum membrane"/>
    <property type="evidence" value="ECO:0007669"/>
    <property type="project" value="UniProtKB-SubCell"/>
</dbReference>
<evidence type="ECO:0000256" key="10">
    <source>
        <dbReference type="ARBA" id="ARBA00023136"/>
    </source>
</evidence>
<feature type="transmembrane region" description="Helical" evidence="14">
    <location>
        <begin position="129"/>
        <end position="149"/>
    </location>
</feature>
<evidence type="ECO:0000256" key="4">
    <source>
        <dbReference type="ARBA" id="ARBA00022723"/>
    </source>
</evidence>
<feature type="transmembrane region" description="Helical" evidence="14">
    <location>
        <begin position="155"/>
        <end position="174"/>
    </location>
</feature>
<feature type="binding site" evidence="13">
    <location>
        <position position="267"/>
    </location>
    <ligand>
        <name>Zn(2+)</name>
        <dbReference type="ChEBI" id="CHEBI:29105"/>
        <note>catalytic</note>
    </ligand>
</feature>
<dbReference type="Pfam" id="PF16491">
    <property type="entry name" value="Peptidase_M48_N"/>
    <property type="match status" value="1"/>
</dbReference>
<dbReference type="PANTHER" id="PTHR10120">
    <property type="entry name" value="CAAX PRENYL PROTEASE 1"/>
    <property type="match status" value="1"/>
</dbReference>
<feature type="domain" description="Peptidase M48" evidence="15">
    <location>
        <begin position="188"/>
        <end position="404"/>
    </location>
</feature>
<dbReference type="GO" id="GO:0004222">
    <property type="term" value="F:metalloendopeptidase activity"/>
    <property type="evidence" value="ECO:0007669"/>
    <property type="project" value="UniProtKB-UniRule"/>
</dbReference>
<dbReference type="FunFam" id="3.30.2010.10:FF:000002">
    <property type="entry name" value="CAAX prenyl protease"/>
    <property type="match status" value="1"/>
</dbReference>
<dbReference type="GO" id="GO:0046872">
    <property type="term" value="F:metal ion binding"/>
    <property type="evidence" value="ECO:0007669"/>
    <property type="project" value="UniProtKB-UniRule"/>
</dbReference>
<keyword evidence="6 14" id="KW-0256">Endoplasmic reticulum</keyword>
<dbReference type="EMBL" id="JTDY01000043">
    <property type="protein sequence ID" value="KOB79207.1"/>
    <property type="molecule type" value="Genomic_DNA"/>
</dbReference>
<evidence type="ECO:0000256" key="13">
    <source>
        <dbReference type="PIRSR" id="PIRSR627057-2"/>
    </source>
</evidence>
<gene>
    <name evidence="17" type="ORF">OBRU01_00008</name>
</gene>
<reference evidence="17 18" key="1">
    <citation type="journal article" date="2015" name="Genome Biol. Evol.">
        <title>The genome of winter moth (Operophtera brumata) provides a genomic perspective on sexual dimorphism and phenology.</title>
        <authorList>
            <person name="Derks M.F."/>
            <person name="Smit S."/>
            <person name="Salis L."/>
            <person name="Schijlen E."/>
            <person name="Bossers A."/>
            <person name="Mateman C."/>
            <person name="Pijl A.S."/>
            <person name="de Ridder D."/>
            <person name="Groenen M.A."/>
            <person name="Visser M.E."/>
            <person name="Megens H.J."/>
        </authorList>
    </citation>
    <scope>NUCLEOTIDE SEQUENCE [LARGE SCALE GENOMIC DNA]</scope>
    <source>
        <strain evidence="17">WM2013NL</strain>
        <tissue evidence="17">Head and thorax</tissue>
    </source>
</reference>
<name>A0A0L7LUR9_OPEBR</name>
<evidence type="ECO:0000259" key="15">
    <source>
        <dbReference type="Pfam" id="PF01435"/>
    </source>
</evidence>
<comment type="caution">
    <text evidence="17">The sequence shown here is derived from an EMBL/GenBank/DDBJ whole genome shotgun (WGS) entry which is preliminary data.</text>
</comment>
<evidence type="ECO:0000256" key="14">
    <source>
        <dbReference type="RuleBase" id="RU366005"/>
    </source>
</evidence>
<accession>A0A0L7LUR9</accession>
<protein>
    <recommendedName>
        <fullName evidence="14">CAAX prenyl protease</fullName>
        <ecNumber evidence="14">3.4.24.84</ecNumber>
    </recommendedName>
</protein>
<feature type="transmembrane region" description="Helical" evidence="14">
    <location>
        <begin position="42"/>
        <end position="60"/>
    </location>
</feature>
<keyword evidence="8 14" id="KW-1133">Transmembrane helix</keyword>
<dbReference type="CDD" id="cd07343">
    <property type="entry name" value="M48A_Zmpste24p_like"/>
    <property type="match status" value="1"/>
</dbReference>
<feature type="active site" evidence="12">
    <location>
        <position position="268"/>
    </location>
</feature>
<comment type="function">
    <text evidence="14">Proteolytically removes the C-terminal three residues of farnesylated proteins.</text>
</comment>
<comment type="subcellular location">
    <subcellularLocation>
        <location evidence="1 14">Endoplasmic reticulum membrane</location>
        <topology evidence="1 14">Multi-pass membrane protein</topology>
    </subcellularLocation>
</comment>
<evidence type="ECO:0000256" key="8">
    <source>
        <dbReference type="ARBA" id="ARBA00022989"/>
    </source>
</evidence>
<proteinExistence type="inferred from homology"/>
<comment type="catalytic activity">
    <reaction evidence="11 14">
        <text>Hydrolyzes the peptide bond -P2-(S-farnesyl or geranylgeranyl)C-P1'-P2'-P3'-COOH where P1' and P2' are amino acids with aliphatic side chains and P3' is any C-terminal residue.</text>
        <dbReference type="EC" id="3.4.24.84"/>
    </reaction>
</comment>
<evidence type="ECO:0000256" key="9">
    <source>
        <dbReference type="ARBA" id="ARBA00023049"/>
    </source>
</evidence>
<comment type="similarity">
    <text evidence="14">Belongs to the peptidase M48A family.</text>
</comment>
<evidence type="ECO:0000313" key="17">
    <source>
        <dbReference type="EMBL" id="KOB79207.1"/>
    </source>
</evidence>
<dbReference type="AlphaFoldDB" id="A0A0L7LUR9"/>
<keyword evidence="3 14" id="KW-0812">Transmembrane</keyword>
<feature type="transmembrane region" description="Helical" evidence="14">
    <location>
        <begin position="80"/>
        <end position="108"/>
    </location>
</feature>
<feature type="binding site" evidence="13">
    <location>
        <position position="271"/>
    </location>
    <ligand>
        <name>Zn(2+)</name>
        <dbReference type="ChEBI" id="CHEBI:29105"/>
        <note>catalytic</note>
    </ligand>
</feature>
<sequence length="412" mass="47292">MTYKNKNEISDVLKEHITKESFEKSRLYGLDKSYYRMIKETYEISLTTLTLFFQLMYVAWSKCEEIAEYFNISPAESEIFMSNLFIIAATLFNAVVYLPFSIYATFVLEEKHGFNKQTVGFFIKDQIKSLLLNLVITLPIVSVALYIIMLGGNMFVVWLWLFTTVATLILLTIYPSVIAPLFDKFTPLPEGSLRKGIEQLASKLNFPLSQVYIVEGSKRSAHSNAYFTGIFGEKRIVLFDTLLEKYDEEKKVMTGCTEQEVLSILAHELGHWKCNHVNKSIILTELNLLLIFTAFGLLFKYPLLYSTLGFPAGQQPLIIGLIVVLQIILAPYNTILSFLAGILSRSFEYEADNFAVSLSFTDELITSLIKLGKDNLEFPYYDRLYSIWHHSHPTLLDRIENLKKQIVNKKND</sequence>
<dbReference type="InterPro" id="IPR032456">
    <property type="entry name" value="Peptidase_M48_N"/>
</dbReference>
<feature type="binding site" evidence="13">
    <location>
        <position position="348"/>
    </location>
    <ligand>
        <name>Zn(2+)</name>
        <dbReference type="ChEBI" id="CHEBI:29105"/>
        <note>catalytic</note>
    </ligand>
</feature>
<evidence type="ECO:0000256" key="1">
    <source>
        <dbReference type="ARBA" id="ARBA00004477"/>
    </source>
</evidence>
<keyword evidence="5 14" id="KW-0378">Hydrolase</keyword>
<feature type="domain" description="CAAX prenyl protease 1 N-terminal" evidence="16">
    <location>
        <begin position="3"/>
        <end position="184"/>
    </location>
</feature>
<organism evidence="17 18">
    <name type="scientific">Operophtera brumata</name>
    <name type="common">Winter moth</name>
    <name type="synonym">Phalaena brumata</name>
    <dbReference type="NCBI Taxonomy" id="104452"/>
    <lineage>
        <taxon>Eukaryota</taxon>
        <taxon>Metazoa</taxon>
        <taxon>Ecdysozoa</taxon>
        <taxon>Arthropoda</taxon>
        <taxon>Hexapoda</taxon>
        <taxon>Insecta</taxon>
        <taxon>Pterygota</taxon>
        <taxon>Neoptera</taxon>
        <taxon>Endopterygota</taxon>
        <taxon>Lepidoptera</taxon>
        <taxon>Glossata</taxon>
        <taxon>Ditrysia</taxon>
        <taxon>Geometroidea</taxon>
        <taxon>Geometridae</taxon>
        <taxon>Larentiinae</taxon>
        <taxon>Operophtera</taxon>
    </lineage>
</organism>
<keyword evidence="9 14" id="KW-0482">Metalloprotease</keyword>
<keyword evidence="18" id="KW-1185">Reference proteome</keyword>
<dbReference type="InterPro" id="IPR001915">
    <property type="entry name" value="Peptidase_M48"/>
</dbReference>
<evidence type="ECO:0000256" key="3">
    <source>
        <dbReference type="ARBA" id="ARBA00022692"/>
    </source>
</evidence>
<keyword evidence="7 13" id="KW-0862">Zinc</keyword>
<evidence type="ECO:0000256" key="5">
    <source>
        <dbReference type="ARBA" id="ARBA00022801"/>
    </source>
</evidence>
<evidence type="ECO:0000259" key="16">
    <source>
        <dbReference type="Pfam" id="PF16491"/>
    </source>
</evidence>
<dbReference type="Pfam" id="PF01435">
    <property type="entry name" value="Peptidase_M48"/>
    <property type="match status" value="1"/>
</dbReference>
<evidence type="ECO:0000256" key="12">
    <source>
        <dbReference type="PIRSR" id="PIRSR627057-1"/>
    </source>
</evidence>
<evidence type="ECO:0000313" key="18">
    <source>
        <dbReference type="Proteomes" id="UP000037510"/>
    </source>
</evidence>
<feature type="transmembrane region" description="Helical" evidence="14">
    <location>
        <begin position="286"/>
        <end position="305"/>
    </location>
</feature>
<dbReference type="EC" id="3.4.24.84" evidence="14"/>
<evidence type="ECO:0000256" key="2">
    <source>
        <dbReference type="ARBA" id="ARBA00022670"/>
    </source>
</evidence>
<dbReference type="STRING" id="104452.A0A0L7LUR9"/>
<keyword evidence="10 14" id="KW-0472">Membrane</keyword>